<organism evidence="2 3">
    <name type="scientific">Prosthecodimorpha staleyi</name>
    <dbReference type="NCBI Taxonomy" id="2840188"/>
    <lineage>
        <taxon>Bacteria</taxon>
        <taxon>Pseudomonadati</taxon>
        <taxon>Pseudomonadota</taxon>
        <taxon>Alphaproteobacteria</taxon>
        <taxon>Hyphomicrobiales</taxon>
        <taxon>Ancalomicrobiaceae</taxon>
        <taxon>Prosthecodimorpha</taxon>
    </lineage>
</organism>
<sequence>MSDAFALPAYIARFKAARTPSELAVRFAEADDALTPHEYLALGDLLAEILPEVLPHYRNRQVTKHITARNAQPYARHPLGPHVLKFADSSVPDDRKTLLVAFTGLKPRLMLPNLVLLQTLPAELFDLVICYDPGHDHFVAGTVDYADSFPDLVRRLNADLRPDRYRRHVAIGTSMGGLPAIRYGLLGGVEEVVAISAATPWHINRLKVGRPTEAFDPLCACMAGRTPPTLAVFSALNRTDSKVAYWLGEHFGARLRPIPDEAGHNPLSAMWRDGRLPGLLGELLHFTPDTDPVASEPARPQETPKPKPQEKPAVEASPKRMATVKDRPAPSAFVRFWRRLARRIGLASKPARKPPRSDAT</sequence>
<keyword evidence="3" id="KW-1185">Reference proteome</keyword>
<dbReference type="SUPFAM" id="SSF53474">
    <property type="entry name" value="alpha/beta-Hydrolases"/>
    <property type="match status" value="1"/>
</dbReference>
<reference evidence="2 3" key="1">
    <citation type="submission" date="2021-06" db="EMBL/GenBank/DDBJ databases">
        <authorList>
            <person name="Grouzdev D.S."/>
            <person name="Koziaeva V."/>
        </authorList>
    </citation>
    <scope>NUCLEOTIDE SEQUENCE [LARGE SCALE GENOMIC DNA]</scope>
    <source>
        <strain evidence="2 3">22</strain>
    </source>
</reference>
<feature type="region of interest" description="Disordered" evidence="1">
    <location>
        <begin position="287"/>
        <end position="326"/>
    </location>
</feature>
<evidence type="ECO:0008006" key="4">
    <source>
        <dbReference type="Google" id="ProtNLM"/>
    </source>
</evidence>
<proteinExistence type="predicted"/>
<evidence type="ECO:0000313" key="2">
    <source>
        <dbReference type="EMBL" id="MBT9289199.1"/>
    </source>
</evidence>
<feature type="compositionally biased region" description="Basic and acidic residues" evidence="1">
    <location>
        <begin position="302"/>
        <end position="313"/>
    </location>
</feature>
<dbReference type="Proteomes" id="UP000766595">
    <property type="component" value="Unassembled WGS sequence"/>
</dbReference>
<name>A0A947D998_9HYPH</name>
<gene>
    <name evidence="2" type="ORF">KL771_07035</name>
</gene>
<accession>A0A947D998</accession>
<dbReference type="EMBL" id="JAHHZF010000003">
    <property type="protein sequence ID" value="MBT9289199.1"/>
    <property type="molecule type" value="Genomic_DNA"/>
</dbReference>
<comment type="caution">
    <text evidence="2">The sequence shown here is derived from an EMBL/GenBank/DDBJ whole genome shotgun (WGS) entry which is preliminary data.</text>
</comment>
<dbReference type="RefSeq" id="WP_261967841.1">
    <property type="nucleotide sequence ID" value="NZ_JAHHZF010000003.1"/>
</dbReference>
<dbReference type="InterPro" id="IPR029058">
    <property type="entry name" value="AB_hydrolase_fold"/>
</dbReference>
<dbReference type="Gene3D" id="3.40.50.1820">
    <property type="entry name" value="alpha/beta hydrolase"/>
    <property type="match status" value="1"/>
</dbReference>
<protein>
    <recommendedName>
        <fullName evidence="4">Alpha/beta hydrolase</fullName>
    </recommendedName>
</protein>
<evidence type="ECO:0000313" key="3">
    <source>
        <dbReference type="Proteomes" id="UP000766595"/>
    </source>
</evidence>
<dbReference type="AlphaFoldDB" id="A0A947D998"/>
<evidence type="ECO:0000256" key="1">
    <source>
        <dbReference type="SAM" id="MobiDB-lite"/>
    </source>
</evidence>